<dbReference type="EMBL" id="JACCBU010000001">
    <property type="protein sequence ID" value="NYE73522.1"/>
    <property type="molecule type" value="Genomic_DNA"/>
</dbReference>
<evidence type="ECO:0000313" key="5">
    <source>
        <dbReference type="Proteomes" id="UP000569914"/>
    </source>
</evidence>
<dbReference type="Gene3D" id="1.20.1610.10">
    <property type="entry name" value="alpha-1,2-mannosidases domains"/>
    <property type="match status" value="1"/>
</dbReference>
<protein>
    <submittedName>
        <fullName evidence="4">Putative alpha-1,2-mannosidase</fullName>
    </submittedName>
</protein>
<gene>
    <name evidence="4" type="ORF">BKA15_004851</name>
</gene>
<dbReference type="Gene3D" id="2.70.98.10">
    <property type="match status" value="1"/>
</dbReference>
<evidence type="ECO:0000256" key="1">
    <source>
        <dbReference type="SAM" id="MobiDB-lite"/>
    </source>
</evidence>
<dbReference type="Pfam" id="PF17678">
    <property type="entry name" value="Glyco_hydro_92N"/>
    <property type="match status" value="1"/>
</dbReference>
<feature type="domain" description="Glycosyl hydrolase family 92" evidence="2">
    <location>
        <begin position="423"/>
        <end position="931"/>
    </location>
</feature>
<dbReference type="InterPro" id="IPR014718">
    <property type="entry name" value="GH-type_carb-bd"/>
</dbReference>
<dbReference type="GO" id="GO:0006516">
    <property type="term" value="P:glycoprotein catabolic process"/>
    <property type="evidence" value="ECO:0007669"/>
    <property type="project" value="TreeGrafter"/>
</dbReference>
<dbReference type="InterPro" id="IPR008928">
    <property type="entry name" value="6-hairpin_glycosidase_sf"/>
</dbReference>
<dbReference type="GO" id="GO:0005829">
    <property type="term" value="C:cytosol"/>
    <property type="evidence" value="ECO:0007669"/>
    <property type="project" value="TreeGrafter"/>
</dbReference>
<dbReference type="Pfam" id="PF07971">
    <property type="entry name" value="Glyco_hydro_92"/>
    <property type="match status" value="1"/>
</dbReference>
<dbReference type="Gene3D" id="2.60.120.260">
    <property type="entry name" value="Galactose-binding domain-like"/>
    <property type="match status" value="1"/>
</dbReference>
<organism evidence="4 5">
    <name type="scientific">Microlunatus parietis</name>
    <dbReference type="NCBI Taxonomy" id="682979"/>
    <lineage>
        <taxon>Bacteria</taxon>
        <taxon>Bacillati</taxon>
        <taxon>Actinomycetota</taxon>
        <taxon>Actinomycetes</taxon>
        <taxon>Propionibacteriales</taxon>
        <taxon>Propionibacteriaceae</taxon>
        <taxon>Microlunatus</taxon>
    </lineage>
</organism>
<dbReference type="InterPro" id="IPR012939">
    <property type="entry name" value="Glyco_hydro_92"/>
</dbReference>
<dbReference type="PANTHER" id="PTHR12143:SF43">
    <property type="entry name" value="PUTATIVE-RELATED"/>
    <property type="match status" value="1"/>
</dbReference>
<keyword evidence="5" id="KW-1185">Reference proteome</keyword>
<evidence type="ECO:0000313" key="4">
    <source>
        <dbReference type="EMBL" id="NYE73522.1"/>
    </source>
</evidence>
<dbReference type="RefSeq" id="WP_179755073.1">
    <property type="nucleotide sequence ID" value="NZ_JACCBU010000001.1"/>
</dbReference>
<dbReference type="NCBIfam" id="TIGR01180">
    <property type="entry name" value="aman2_put"/>
    <property type="match status" value="1"/>
</dbReference>
<dbReference type="Gene3D" id="3.30.2080.10">
    <property type="entry name" value="GH92 mannosidase domain"/>
    <property type="match status" value="1"/>
</dbReference>
<sequence length="1079" mass="116751">MPASSPTTADLTLTPGTGPIAPPSSKPGAGLFAPTATGFETSTDGRARALVAEPDRVITAGDRLRYAIFSPYDPDAGTVEDGCAATAVGLELIMDDGTVIGGEGLVDDHGVPIDPLAQYADRTSFPDQWNHKSVDLTALAGRRVAGIALLVDVSGLPTPGRRTVRGWFELIGIGPAEPGAEGRRPADFVRTTRGTHASGGYSRGNNAPLTAVPHGFHFVTPITDARTFRWIYSWHQHNNADNRPELQGLALSHIPSPWIGDRTTFQVCPWGSADRPELDPAARGLEFDHADETDRAHYYCVTTRSGIRAEVAPTDHAVIMRFTFSGPDAALIFDQSDDHGGLRLATDPETGRGIVTGYADGGSQRAGATPRMFVYGELDAPVVDHGPLDQPDHTGVGGYLRVRPGADATVVLRLASSFIGLDQAKRNLAAELGPDQTVESVAERAEQTWNELLGKITVGGATEDQLITVYSNLYRLFLYPNTMSENVGTEDAPRPAYASPFRVDGPDTEEHTGRAVLDGECSANNGFWDTYRTCWTALGLFEPERTGRLLDGFVQHYRDGGWTARWSAPGYADCMVGTSSDIVLADAYVNGVPGFDVADGYDSALRNATVPADEPVVGRYGLEKSIFAGYTSTAIDEGLSWTLEGAINDYGLAVWSAALAERAAADDPRREEYRANARYFASRAAWYVNLFDERTGFFVGRDDHGAFRVGPDGYDPRQWGGDYTETNGWGMAFTVPQDGAGLAALHGGQDQLRERLDAFFATDETGAEGVKGAYGHVIHEMTEARNIRLGMLALSNQPAHHIPYFYLHAGASERTQQLVRECVRRLFVGSEIGQGYPGDEDNGEMSAWYLFSAFGLYPLSLASGELVLTAPTFAEVRIELDQDRELVIIAHDQHPDHHYIQSVLIDGEPWTSVAVPYRKVADGATIEFFLGPEPSDWGADSAPASLTPAGERPRPLVDLTRPDGPVAASTGDGAAAVDDTSATAITLPPGGWVEYTLEDPAVFELYTITASPGEMSGWVLEGSDDGETWQPIDERTGEEFGWQRQTRPFRPGRPGAHRRVRLRVADDHPSTLQQWELLV</sequence>
<reference evidence="4 5" key="1">
    <citation type="submission" date="2020-07" db="EMBL/GenBank/DDBJ databases">
        <title>Sequencing the genomes of 1000 actinobacteria strains.</title>
        <authorList>
            <person name="Klenk H.-P."/>
        </authorList>
    </citation>
    <scope>NUCLEOTIDE SEQUENCE [LARGE SCALE GENOMIC DNA]</scope>
    <source>
        <strain evidence="4 5">DSM 22083</strain>
    </source>
</reference>
<dbReference type="SUPFAM" id="SSF48208">
    <property type="entry name" value="Six-hairpin glycosidases"/>
    <property type="match status" value="1"/>
</dbReference>
<evidence type="ECO:0000259" key="2">
    <source>
        <dbReference type="Pfam" id="PF07971"/>
    </source>
</evidence>
<dbReference type="InterPro" id="IPR050883">
    <property type="entry name" value="PNGase"/>
</dbReference>
<comment type="caution">
    <text evidence="4">The sequence shown here is derived from an EMBL/GenBank/DDBJ whole genome shotgun (WGS) entry which is preliminary data.</text>
</comment>
<dbReference type="GO" id="GO:0005975">
    <property type="term" value="P:carbohydrate metabolic process"/>
    <property type="evidence" value="ECO:0007669"/>
    <property type="project" value="InterPro"/>
</dbReference>
<dbReference type="GO" id="GO:0030246">
    <property type="term" value="F:carbohydrate binding"/>
    <property type="evidence" value="ECO:0007669"/>
    <property type="project" value="InterPro"/>
</dbReference>
<dbReference type="Gene3D" id="1.20.1050.60">
    <property type="entry name" value="alpha-1,2-mannosidase"/>
    <property type="match status" value="1"/>
</dbReference>
<dbReference type="GO" id="GO:0000224">
    <property type="term" value="F:peptide-N4-(N-acetyl-beta-glucosaminyl)asparagine amidase activity"/>
    <property type="evidence" value="ECO:0007669"/>
    <property type="project" value="TreeGrafter"/>
</dbReference>
<dbReference type="InterPro" id="IPR005887">
    <property type="entry name" value="GH92_a_mannosidase_put"/>
</dbReference>
<evidence type="ECO:0000259" key="3">
    <source>
        <dbReference type="Pfam" id="PF17678"/>
    </source>
</evidence>
<dbReference type="InterPro" id="IPR041371">
    <property type="entry name" value="GH92_N"/>
</dbReference>
<feature type="region of interest" description="Disordered" evidence="1">
    <location>
        <begin position="1"/>
        <end position="30"/>
    </location>
</feature>
<proteinExistence type="predicted"/>
<feature type="domain" description="Glycosyl hydrolase family 92 N-terminal" evidence="3">
    <location>
        <begin position="189"/>
        <end position="417"/>
    </location>
</feature>
<dbReference type="Proteomes" id="UP000569914">
    <property type="component" value="Unassembled WGS sequence"/>
</dbReference>
<name>A0A7Y9IB89_9ACTN</name>
<feature type="compositionally biased region" description="Polar residues" evidence="1">
    <location>
        <begin position="1"/>
        <end position="15"/>
    </location>
</feature>
<dbReference type="PANTHER" id="PTHR12143">
    <property type="entry name" value="PEPTIDE N-GLYCANASE PNGASE -RELATED"/>
    <property type="match status" value="1"/>
</dbReference>
<dbReference type="AlphaFoldDB" id="A0A7Y9IB89"/>
<accession>A0A7Y9IB89</accession>